<feature type="region of interest" description="Disordered" evidence="1">
    <location>
        <begin position="40"/>
        <end position="72"/>
    </location>
</feature>
<feature type="compositionally biased region" description="Basic and acidic residues" evidence="1">
    <location>
        <begin position="61"/>
        <end position="72"/>
    </location>
</feature>
<organism evidence="2 3">
    <name type="scientific">Lates japonicus</name>
    <name type="common">Japanese lates</name>
    <dbReference type="NCBI Taxonomy" id="270547"/>
    <lineage>
        <taxon>Eukaryota</taxon>
        <taxon>Metazoa</taxon>
        <taxon>Chordata</taxon>
        <taxon>Craniata</taxon>
        <taxon>Vertebrata</taxon>
        <taxon>Euteleostomi</taxon>
        <taxon>Actinopterygii</taxon>
        <taxon>Neopterygii</taxon>
        <taxon>Teleostei</taxon>
        <taxon>Neoteleostei</taxon>
        <taxon>Acanthomorphata</taxon>
        <taxon>Carangaria</taxon>
        <taxon>Carangaria incertae sedis</taxon>
        <taxon>Centropomidae</taxon>
        <taxon>Lates</taxon>
    </lineage>
</organism>
<comment type="caution">
    <text evidence="2">The sequence shown here is derived from an EMBL/GenBank/DDBJ whole genome shotgun (WGS) entry which is preliminary data.</text>
</comment>
<feature type="compositionally biased region" description="Basic and acidic residues" evidence="1">
    <location>
        <begin position="431"/>
        <end position="441"/>
    </location>
</feature>
<feature type="region of interest" description="Disordered" evidence="1">
    <location>
        <begin position="362"/>
        <end position="453"/>
    </location>
</feature>
<evidence type="ECO:0000313" key="2">
    <source>
        <dbReference type="EMBL" id="GLD48915.1"/>
    </source>
</evidence>
<dbReference type="Proteomes" id="UP001279410">
    <property type="component" value="Unassembled WGS sequence"/>
</dbReference>
<dbReference type="EMBL" id="BRZM01003517">
    <property type="protein sequence ID" value="GLD48915.1"/>
    <property type="molecule type" value="Genomic_DNA"/>
</dbReference>
<evidence type="ECO:0000256" key="1">
    <source>
        <dbReference type="SAM" id="MobiDB-lite"/>
    </source>
</evidence>
<name>A0AAD3QZ45_LATJO</name>
<reference evidence="2" key="1">
    <citation type="submission" date="2022-08" db="EMBL/GenBank/DDBJ databases">
        <title>Genome sequencing of akame (Lates japonicus).</title>
        <authorList>
            <person name="Hashiguchi Y."/>
            <person name="Takahashi H."/>
        </authorList>
    </citation>
    <scope>NUCLEOTIDE SEQUENCE</scope>
    <source>
        <strain evidence="2">Kochi</strain>
    </source>
</reference>
<keyword evidence="2" id="KW-0238">DNA-binding</keyword>
<keyword evidence="2" id="KW-0371">Homeobox</keyword>
<sequence length="453" mass="49539">MLISEIFLCPPRWEDLCALSHAAVKASCHPVQSNTHVNEGLWSKGRRISGNPPQSVSLSKRTGEGKKDKEEKRNEFLMNKDFSVFGYTLGISGERKTLHYPQDNFLLRLTRKKWAFSDGDEDEKGLMMLSGRPRDRWRTVWMPSGSVVPYEGATGKKEAAGNLPKSRFRSSGTGLYEHPYNAYPLSRESPPVKQTQLHAAGMNTNMTEEIKLPKPSSPSKPVCNWFINARGGGFSPEMLRKDGKDPNQFISRKVARLAASFSDSSSPETQPAASTEEAMTSVLHLQPNPPCGVLGRRCPLRTLSTSRPLPGSCPPPLCHLSTTVTACRPARQPPTHPHGNELRQGSCRGCCSRRGRCSGARMKGWAASAPIPPPSSSRRGMEGLSPPQWYSTPLPHPPGLTQDFRLPAPGGRGLKQAAGSGHKPVASLLKGESDRRGRGNKTDFVSSPGYELL</sequence>
<proteinExistence type="predicted"/>
<feature type="compositionally biased region" description="Polar residues" evidence="1">
    <location>
        <begin position="51"/>
        <end position="60"/>
    </location>
</feature>
<dbReference type="AlphaFoldDB" id="A0AAD3QZ45"/>
<accession>A0AAD3QZ45</accession>
<gene>
    <name evidence="2" type="ORF">AKAME5_002735700</name>
</gene>
<protein>
    <submittedName>
        <fullName evidence="2">Homeobox protein TGIF1</fullName>
    </submittedName>
</protein>
<evidence type="ECO:0000313" key="3">
    <source>
        <dbReference type="Proteomes" id="UP001279410"/>
    </source>
</evidence>
<dbReference type="GO" id="GO:0003677">
    <property type="term" value="F:DNA binding"/>
    <property type="evidence" value="ECO:0007669"/>
    <property type="project" value="UniProtKB-KW"/>
</dbReference>
<keyword evidence="3" id="KW-1185">Reference proteome</keyword>